<comment type="caution">
    <text evidence="1">The sequence shown here is derived from an EMBL/GenBank/DDBJ whole genome shotgun (WGS) entry which is preliminary data.</text>
</comment>
<accession>A0A1G1TFI4</accession>
<protein>
    <recommendedName>
        <fullName evidence="3">Secretion system C-terminal sorting domain-containing protein</fullName>
    </recommendedName>
</protein>
<evidence type="ECO:0000313" key="2">
    <source>
        <dbReference type="Proteomes" id="UP000176294"/>
    </source>
</evidence>
<dbReference type="RefSeq" id="WP_070724173.1">
    <property type="nucleotide sequence ID" value="NZ_MDZB01000005.1"/>
</dbReference>
<keyword evidence="2" id="KW-1185">Reference proteome</keyword>
<dbReference type="Proteomes" id="UP000176294">
    <property type="component" value="Unassembled WGS sequence"/>
</dbReference>
<proteinExistence type="predicted"/>
<organism evidence="1 2">
    <name type="scientific">Hymenobacter lapidarius</name>
    <dbReference type="NCBI Taxonomy" id="1908237"/>
    <lineage>
        <taxon>Bacteria</taxon>
        <taxon>Pseudomonadati</taxon>
        <taxon>Bacteroidota</taxon>
        <taxon>Cytophagia</taxon>
        <taxon>Cytophagales</taxon>
        <taxon>Hymenobacteraceae</taxon>
        <taxon>Hymenobacter</taxon>
    </lineage>
</organism>
<evidence type="ECO:0000313" key="1">
    <source>
        <dbReference type="EMBL" id="OGX89641.1"/>
    </source>
</evidence>
<dbReference type="EMBL" id="MDZB01000005">
    <property type="protein sequence ID" value="OGX89641.1"/>
    <property type="molecule type" value="Genomic_DNA"/>
</dbReference>
<gene>
    <name evidence="1" type="ORF">BEN47_19530</name>
</gene>
<dbReference type="STRING" id="1908237.BEN47_19530"/>
<sequence>MGCKPLPVKLVLFTATATAQQGVALRWETASEENNASFEVERSAEGKAFRSIRSVPGRGNVQSRSTYSVVDEAPLPGTSYYRLRQIDFDGTSTYSPVRSVALSRASAQHLQVYPGRLPQEWVVNCTLPAELLAASSSVKVYDALGRVQQVPCPADATQVGRWTMDTHALPVGIYIVRLTTSQGTFSQRISK</sequence>
<dbReference type="NCBIfam" id="TIGR04183">
    <property type="entry name" value="Por_Secre_tail"/>
    <property type="match status" value="1"/>
</dbReference>
<evidence type="ECO:0008006" key="3">
    <source>
        <dbReference type="Google" id="ProtNLM"/>
    </source>
</evidence>
<name>A0A1G1TFI4_9BACT</name>
<dbReference type="InterPro" id="IPR026444">
    <property type="entry name" value="Secre_tail"/>
</dbReference>
<reference evidence="1 2" key="1">
    <citation type="submission" date="2016-08" db="EMBL/GenBank/DDBJ databases">
        <title>Hymenobacter coccineus sp. nov., Hymenobacter lapidarius sp. nov. and Hymenobacter glacialis sp. nov., isolated from Antarctic soil.</title>
        <authorList>
            <person name="Sedlacek I."/>
            <person name="Kralova S."/>
            <person name="Kyrova K."/>
            <person name="Maslanova I."/>
            <person name="Stankova E."/>
            <person name="Vrbovska V."/>
            <person name="Nemec M."/>
            <person name="Bartak M."/>
            <person name="Svec P."/>
            <person name="Busse H.-J."/>
            <person name="Pantucek R."/>
        </authorList>
    </citation>
    <scope>NUCLEOTIDE SEQUENCE [LARGE SCALE GENOMIC DNA]</scope>
    <source>
        <strain evidence="1 2">CCM 8643</strain>
    </source>
</reference>
<dbReference type="AlphaFoldDB" id="A0A1G1TFI4"/>
<dbReference type="OrthoDB" id="868831at2"/>
<dbReference type="InterPro" id="IPR013783">
    <property type="entry name" value="Ig-like_fold"/>
</dbReference>
<dbReference type="Gene3D" id="2.60.40.10">
    <property type="entry name" value="Immunoglobulins"/>
    <property type="match status" value="1"/>
</dbReference>